<keyword evidence="6" id="KW-1185">Reference proteome</keyword>
<gene>
    <name evidence="5" type="ORF">VE25_15275</name>
</gene>
<feature type="domain" description="NADP-dependent oxidoreductase" evidence="4">
    <location>
        <begin position="19"/>
        <end position="264"/>
    </location>
</feature>
<dbReference type="OrthoDB" id="8394608at2"/>
<dbReference type="RefSeq" id="WP_046109513.1">
    <property type="nucleotide sequence ID" value="NZ_JZEX01000126.1"/>
</dbReference>
<dbReference type="AlphaFoldDB" id="A0A0F5FQT0"/>
<dbReference type="Gene3D" id="3.20.20.100">
    <property type="entry name" value="NADP-dependent oxidoreductase domain"/>
    <property type="match status" value="1"/>
</dbReference>
<feature type="site" description="Lowers pKa of active site Tyr" evidence="3">
    <location>
        <position position="81"/>
    </location>
</feature>
<evidence type="ECO:0000313" key="6">
    <source>
        <dbReference type="Proteomes" id="UP000033632"/>
    </source>
</evidence>
<dbReference type="InterPro" id="IPR020471">
    <property type="entry name" value="AKR"/>
</dbReference>
<dbReference type="SUPFAM" id="SSF51430">
    <property type="entry name" value="NAD(P)-linked oxidoreductase"/>
    <property type="match status" value="1"/>
</dbReference>
<dbReference type="GO" id="GO:0016491">
    <property type="term" value="F:oxidoreductase activity"/>
    <property type="evidence" value="ECO:0007669"/>
    <property type="project" value="InterPro"/>
</dbReference>
<accession>A0A0F5FQT0</accession>
<dbReference type="PANTHER" id="PTHR43638:SF3">
    <property type="entry name" value="ALDEHYDE REDUCTASE"/>
    <property type="match status" value="1"/>
</dbReference>
<feature type="active site" description="Proton donor" evidence="1">
    <location>
        <position position="56"/>
    </location>
</feature>
<dbReference type="PRINTS" id="PR00069">
    <property type="entry name" value="ALDKETRDTASE"/>
</dbReference>
<dbReference type="InterPro" id="IPR023210">
    <property type="entry name" value="NADP_OxRdtase_dom"/>
</dbReference>
<dbReference type="Proteomes" id="UP000033632">
    <property type="component" value="Unassembled WGS sequence"/>
</dbReference>
<dbReference type="PATRIC" id="fig|443610.3.peg.1327"/>
<reference evidence="5 6" key="1">
    <citation type="submission" date="2015-03" db="EMBL/GenBank/DDBJ databases">
        <authorList>
            <person name="Hassan Y.I."/>
            <person name="Lepp D."/>
            <person name="Li X.-Z."/>
            <person name="Zhou T."/>
        </authorList>
    </citation>
    <scope>NUCLEOTIDE SEQUENCE [LARGE SCALE GENOMIC DNA]</scope>
    <source>
        <strain evidence="5 6">BD-c194</strain>
    </source>
</reference>
<dbReference type="STRING" id="443610.VE25_15275"/>
<evidence type="ECO:0000256" key="1">
    <source>
        <dbReference type="PIRSR" id="PIRSR000097-1"/>
    </source>
</evidence>
<dbReference type="PANTHER" id="PTHR43638">
    <property type="entry name" value="OXIDOREDUCTASE, ALDO/KETO REDUCTASE FAMILY PROTEIN"/>
    <property type="match status" value="1"/>
</dbReference>
<feature type="binding site" evidence="2">
    <location>
        <position position="114"/>
    </location>
    <ligand>
        <name>substrate</name>
    </ligand>
</feature>
<protein>
    <recommendedName>
        <fullName evidence="4">NADP-dependent oxidoreductase domain-containing protein</fullName>
    </recommendedName>
</protein>
<sequence>MTTIPTTPLPDGSQVPVFGLGTWMMGERRGDHDREVATLRAGLDLGITLIDTAEMYGQGGAERVVAEAIEGRRDETYLVSKVLPSNASHDRTIRACEESLRRLGTDRLDLYLLHWRGNYPLEETVRAFERLKADGKILRWGVSNFDVEDMEELEAISRDCAANQVLYNLSRRGIEHDLVAWSRERSMPIMAYSPIEQGRLARSSELADIARTHGATPAQIALAWVLDKPGIVAIPKTSRPERVEENLKALEIRLTDEDRDRLDRAFPPPRGKTGLEMI</sequence>
<evidence type="ECO:0000256" key="2">
    <source>
        <dbReference type="PIRSR" id="PIRSR000097-2"/>
    </source>
</evidence>
<organism evidence="5 6">
    <name type="scientific">Devosia geojensis</name>
    <dbReference type="NCBI Taxonomy" id="443610"/>
    <lineage>
        <taxon>Bacteria</taxon>
        <taxon>Pseudomonadati</taxon>
        <taxon>Pseudomonadota</taxon>
        <taxon>Alphaproteobacteria</taxon>
        <taxon>Hyphomicrobiales</taxon>
        <taxon>Devosiaceae</taxon>
        <taxon>Devosia</taxon>
    </lineage>
</organism>
<evidence type="ECO:0000259" key="4">
    <source>
        <dbReference type="Pfam" id="PF00248"/>
    </source>
</evidence>
<evidence type="ECO:0000313" key="5">
    <source>
        <dbReference type="EMBL" id="KKB10945.1"/>
    </source>
</evidence>
<dbReference type="CDD" id="cd19138">
    <property type="entry name" value="AKR_YeaE"/>
    <property type="match status" value="1"/>
</dbReference>
<dbReference type="InterPro" id="IPR036812">
    <property type="entry name" value="NAD(P)_OxRdtase_dom_sf"/>
</dbReference>
<dbReference type="Pfam" id="PF00248">
    <property type="entry name" value="Aldo_ket_red"/>
    <property type="match status" value="1"/>
</dbReference>
<comment type="caution">
    <text evidence="5">The sequence shown here is derived from an EMBL/GenBank/DDBJ whole genome shotgun (WGS) entry which is preliminary data.</text>
</comment>
<name>A0A0F5FQT0_9HYPH</name>
<dbReference type="PIRSF" id="PIRSF000097">
    <property type="entry name" value="AKR"/>
    <property type="match status" value="1"/>
</dbReference>
<evidence type="ECO:0000256" key="3">
    <source>
        <dbReference type="PIRSR" id="PIRSR000097-3"/>
    </source>
</evidence>
<proteinExistence type="predicted"/>
<dbReference type="EMBL" id="JZEX01000126">
    <property type="protein sequence ID" value="KKB10945.1"/>
    <property type="molecule type" value="Genomic_DNA"/>
</dbReference>